<name>A0ABS4QKR5_9NOCA</name>
<dbReference type="Proteomes" id="UP001519325">
    <property type="component" value="Unassembled WGS sequence"/>
</dbReference>
<proteinExistence type="predicted"/>
<organism evidence="1 2">
    <name type="scientific">Nocardia goodfellowii</name>
    <dbReference type="NCBI Taxonomy" id="882446"/>
    <lineage>
        <taxon>Bacteria</taxon>
        <taxon>Bacillati</taxon>
        <taxon>Actinomycetota</taxon>
        <taxon>Actinomycetes</taxon>
        <taxon>Mycobacteriales</taxon>
        <taxon>Nocardiaceae</taxon>
        <taxon>Nocardia</taxon>
    </lineage>
</organism>
<keyword evidence="2" id="KW-1185">Reference proteome</keyword>
<sequence length="70" mass="7856">MMQYIAFGMIAALFIDATLLRMLLVPAVLQLLGDPCWWAPAWMLRIQRRLNLSDALPAETPTSSLVAGRR</sequence>
<accession>A0ABS4QKR5</accession>
<protein>
    <submittedName>
        <fullName evidence="1">Membrane protein YdfJ with MMPL/SSD domain</fullName>
    </submittedName>
</protein>
<evidence type="ECO:0000313" key="1">
    <source>
        <dbReference type="EMBL" id="MBP2192148.1"/>
    </source>
</evidence>
<comment type="caution">
    <text evidence="1">The sequence shown here is derived from an EMBL/GenBank/DDBJ whole genome shotgun (WGS) entry which is preliminary data.</text>
</comment>
<reference evidence="1 2" key="1">
    <citation type="submission" date="2021-03" db="EMBL/GenBank/DDBJ databases">
        <title>Sequencing the genomes of 1000 actinobacteria strains.</title>
        <authorList>
            <person name="Klenk H.-P."/>
        </authorList>
    </citation>
    <scope>NUCLEOTIDE SEQUENCE [LARGE SCALE GENOMIC DNA]</scope>
    <source>
        <strain evidence="1 2">DSM 45516</strain>
    </source>
</reference>
<dbReference type="EMBL" id="JAGGMR010000001">
    <property type="protein sequence ID" value="MBP2192148.1"/>
    <property type="molecule type" value="Genomic_DNA"/>
</dbReference>
<evidence type="ECO:0000313" key="2">
    <source>
        <dbReference type="Proteomes" id="UP001519325"/>
    </source>
</evidence>
<gene>
    <name evidence="1" type="ORF">BJ987_005049</name>
</gene>